<protein>
    <submittedName>
        <fullName evidence="3">Alkanal monooxygenase subunit alpha</fullName>
    </submittedName>
    <submittedName>
        <fullName evidence="4">Oxidoreductase</fullName>
        <ecNumber evidence="4">1.14.14.3</ecNumber>
    </submittedName>
</protein>
<reference evidence="4 5" key="1">
    <citation type="submission" date="2018-06" db="EMBL/GenBank/DDBJ databases">
        <authorList>
            <consortium name="Pathogen Informatics"/>
            <person name="Doyle S."/>
        </authorList>
    </citation>
    <scope>NUCLEOTIDE SEQUENCE [LARGE SCALE GENOMIC DNA]</scope>
    <source>
        <strain evidence="4 5">NCTC12413</strain>
    </source>
</reference>
<accession>A0A380C6B6</accession>
<dbReference type="PANTHER" id="PTHR30137">
    <property type="entry name" value="LUCIFERASE-LIKE MONOOXYGENASE"/>
    <property type="match status" value="1"/>
</dbReference>
<dbReference type="InterPro" id="IPR011251">
    <property type="entry name" value="Luciferase-like_dom"/>
</dbReference>
<dbReference type="NCBIfam" id="TIGR03558">
    <property type="entry name" value="oxido_grp_1"/>
    <property type="match status" value="1"/>
</dbReference>
<dbReference type="PANTHER" id="PTHR30137:SF6">
    <property type="entry name" value="LUCIFERASE-LIKE MONOOXYGENASE"/>
    <property type="match status" value="1"/>
</dbReference>
<dbReference type="AlphaFoldDB" id="A0A380C6B6"/>
<dbReference type="EMBL" id="BKAV01000022">
    <property type="protein sequence ID" value="GEQ00826.1"/>
    <property type="molecule type" value="Genomic_DNA"/>
</dbReference>
<proteinExistence type="predicted"/>
<organism evidence="4 5">
    <name type="scientific">Staphylococcus arlettae</name>
    <dbReference type="NCBI Taxonomy" id="29378"/>
    <lineage>
        <taxon>Bacteria</taxon>
        <taxon>Bacillati</taxon>
        <taxon>Bacillota</taxon>
        <taxon>Bacilli</taxon>
        <taxon>Bacillales</taxon>
        <taxon>Staphylococcaceae</taxon>
        <taxon>Staphylococcus</taxon>
    </lineage>
</organism>
<dbReference type="InterPro" id="IPR019949">
    <property type="entry name" value="CmoO-like"/>
</dbReference>
<dbReference type="Proteomes" id="UP000321598">
    <property type="component" value="Unassembled WGS sequence"/>
</dbReference>
<evidence type="ECO:0000313" key="4">
    <source>
        <dbReference type="EMBL" id="SUJ13700.1"/>
    </source>
</evidence>
<dbReference type="SUPFAM" id="SSF51679">
    <property type="entry name" value="Bacterial luciferase-like"/>
    <property type="match status" value="1"/>
</dbReference>
<dbReference type="Proteomes" id="UP000254956">
    <property type="component" value="Unassembled WGS sequence"/>
</dbReference>
<keyword evidence="6" id="KW-1185">Reference proteome</keyword>
<dbReference type="GO" id="GO:0047646">
    <property type="term" value="F:alkanal monooxygenase (FMN-linked) activity"/>
    <property type="evidence" value="ECO:0007669"/>
    <property type="project" value="UniProtKB-EC"/>
</dbReference>
<dbReference type="EMBL" id="UGZE01000001">
    <property type="protein sequence ID" value="SUJ13700.1"/>
    <property type="molecule type" value="Genomic_DNA"/>
</dbReference>
<dbReference type="OrthoDB" id="9780518at2"/>
<dbReference type="STRING" id="1212545.SARL_02355"/>
<dbReference type="Gene3D" id="3.20.20.30">
    <property type="entry name" value="Luciferase-like domain"/>
    <property type="match status" value="1"/>
</dbReference>
<dbReference type="InterPro" id="IPR036661">
    <property type="entry name" value="Luciferase-like_sf"/>
</dbReference>
<evidence type="ECO:0000256" key="1">
    <source>
        <dbReference type="ARBA" id="ARBA00007789"/>
    </source>
</evidence>
<keyword evidence="4" id="KW-0560">Oxidoreductase</keyword>
<reference evidence="3 6" key="2">
    <citation type="submission" date="2019-07" db="EMBL/GenBank/DDBJ databases">
        <title>Whole genome shotgun sequence of Staphylococcus arlettae NBRC 109765.</title>
        <authorList>
            <person name="Hosoyama A."/>
            <person name="Uohara A."/>
            <person name="Ohji S."/>
            <person name="Ichikawa N."/>
        </authorList>
    </citation>
    <scope>NUCLEOTIDE SEQUENCE [LARGE SCALE GENOMIC DNA]</scope>
    <source>
        <strain evidence="3 6">NBRC 109765</strain>
    </source>
</reference>
<dbReference type="GO" id="GO:0005829">
    <property type="term" value="C:cytosol"/>
    <property type="evidence" value="ECO:0007669"/>
    <property type="project" value="TreeGrafter"/>
</dbReference>
<dbReference type="EC" id="1.14.14.3" evidence="4"/>
<evidence type="ECO:0000313" key="6">
    <source>
        <dbReference type="Proteomes" id="UP000321598"/>
    </source>
</evidence>
<evidence type="ECO:0000313" key="5">
    <source>
        <dbReference type="Proteomes" id="UP000254956"/>
    </source>
</evidence>
<comment type="similarity">
    <text evidence="1">To bacterial alkanal monooxygenase alpha and beta chains.</text>
</comment>
<feature type="domain" description="Luciferase-like" evidence="2">
    <location>
        <begin position="1"/>
        <end position="277"/>
    </location>
</feature>
<evidence type="ECO:0000259" key="2">
    <source>
        <dbReference type="Pfam" id="PF00296"/>
    </source>
</evidence>
<name>A0A380C6B6_9STAP</name>
<dbReference type="Pfam" id="PF00296">
    <property type="entry name" value="Bac_luciferase"/>
    <property type="match status" value="1"/>
</dbReference>
<dbReference type="InterPro" id="IPR050766">
    <property type="entry name" value="Bact_Lucif_Oxidored"/>
</dbReference>
<gene>
    <name evidence="4" type="primary">luxA_3</name>
    <name evidence="4" type="ORF">NCTC12413_00735</name>
    <name evidence="3" type="ORF">SAR03_18630</name>
</gene>
<evidence type="ECO:0000313" key="3">
    <source>
        <dbReference type="EMBL" id="GEQ00826.1"/>
    </source>
</evidence>
<dbReference type="RefSeq" id="WP_103388488.1">
    <property type="nucleotide sequence ID" value="NZ_BKAV01000022.1"/>
</dbReference>
<sequence>MKLSILDYVPIFEGENATSALNHTIALAKVAEQYHYHRYWIAEHHQVFSVASSAPEMIMMSLLENTTSINIGSGGVMLPHYSAYKVAEQFKTMEARHPGRVDLGIGRSPSFPNVNAALNENKTATVNYEQQLIDLSTYFNDDINTHNRFHALYATPMISTQPSMYLLSTSIDSAKLAAKQGLPLVVALMGQPTTKIKQMIQTYKQEYLQYRHEQPPYVIVATFVITADTQEQVSALEQPFHLWLLRINYLDQPTVYPSIDFTVNRGFSAREYQKFEQNKRRVIADTPNNVRQRLSSLATEYNADEIMILPHVYGTNNRIRLVELLGQLNDDN</sequence>
<keyword evidence="3" id="KW-0503">Monooxygenase</keyword>